<name>C0CNP0_BLAHS</name>
<evidence type="ECO:0000256" key="2">
    <source>
        <dbReference type="ARBA" id="ARBA00022741"/>
    </source>
</evidence>
<dbReference type="InterPro" id="IPR013815">
    <property type="entry name" value="ATP_grasp_subdomain_1"/>
</dbReference>
<evidence type="ECO:0000313" key="6">
    <source>
        <dbReference type="Proteomes" id="UP000003100"/>
    </source>
</evidence>
<dbReference type="PATRIC" id="fig|476272.21.peg.1913"/>
<dbReference type="PANTHER" id="PTHR43334:SF1">
    <property type="entry name" value="3-HYDROXYPROPIONATE--COA LIGASE [ADP-FORMING]"/>
    <property type="match status" value="1"/>
</dbReference>
<dbReference type="EMBL" id="ACBZ01000133">
    <property type="protein sequence ID" value="EEG48613.1"/>
    <property type="molecule type" value="Genomic_DNA"/>
</dbReference>
<comment type="caution">
    <text evidence="5">The sequence shown here is derived from an EMBL/GenBank/DDBJ whole genome shotgun (WGS) entry which is preliminary data.</text>
</comment>
<dbReference type="RefSeq" id="WP_005949863.1">
    <property type="nucleotide sequence ID" value="NZ_GG657685.1"/>
</dbReference>
<evidence type="ECO:0000256" key="4">
    <source>
        <dbReference type="ARBA" id="ARBA00060888"/>
    </source>
</evidence>
<protein>
    <recommendedName>
        <fullName evidence="7">ATP-grasp domain-containing protein</fullName>
    </recommendedName>
</protein>
<organism evidence="5 6">
    <name type="scientific">Blautia hydrogenotrophica (strain DSM 10507 / JCM 14656 / S5a33)</name>
    <name type="common">Ruminococcus hydrogenotrophicus</name>
    <dbReference type="NCBI Taxonomy" id="476272"/>
    <lineage>
        <taxon>Bacteria</taxon>
        <taxon>Bacillati</taxon>
        <taxon>Bacillota</taxon>
        <taxon>Clostridia</taxon>
        <taxon>Lachnospirales</taxon>
        <taxon>Lachnospiraceae</taxon>
        <taxon>Blautia</taxon>
    </lineage>
</organism>
<evidence type="ECO:0000256" key="3">
    <source>
        <dbReference type="ARBA" id="ARBA00022840"/>
    </source>
</evidence>
<dbReference type="FunFam" id="3.30.1490.20:FF:000020">
    <property type="entry name" value="Protein lysine acetyltransferase"/>
    <property type="match status" value="1"/>
</dbReference>
<gene>
    <name evidence="5" type="ORF">RUMHYD_02483</name>
</gene>
<dbReference type="SUPFAM" id="SSF56059">
    <property type="entry name" value="Glutathione synthetase ATP-binding domain-like"/>
    <property type="match status" value="1"/>
</dbReference>
<feature type="non-terminal residue" evidence="5">
    <location>
        <position position="1"/>
    </location>
</feature>
<dbReference type="Gene3D" id="3.30.470.20">
    <property type="entry name" value="ATP-grasp fold, B domain"/>
    <property type="match status" value="1"/>
</dbReference>
<reference evidence="5 6" key="2">
    <citation type="submission" date="2009-02" db="EMBL/GenBank/DDBJ databases">
        <title>Draft genome sequence of Blautia hydrogenotrophica DSM 10507 (Ruminococcus hydrogenotrophicus DSM 10507).</title>
        <authorList>
            <person name="Sudarsanam P."/>
            <person name="Ley R."/>
            <person name="Guruge J."/>
            <person name="Turnbaugh P.J."/>
            <person name="Mahowald M."/>
            <person name="Liep D."/>
            <person name="Gordon J."/>
        </authorList>
    </citation>
    <scope>NUCLEOTIDE SEQUENCE [LARGE SCALE GENOMIC DNA]</scope>
    <source>
        <strain evidence="6">DSM 10507 / JCM 14656 / S5a33</strain>
    </source>
</reference>
<accession>C0CNP0</accession>
<evidence type="ECO:0008006" key="7">
    <source>
        <dbReference type="Google" id="ProtNLM"/>
    </source>
</evidence>
<keyword evidence="2" id="KW-0547">Nucleotide-binding</keyword>
<dbReference type="eggNOG" id="COG0045">
    <property type="taxonomic scope" value="Bacteria"/>
</dbReference>
<dbReference type="InterPro" id="IPR051538">
    <property type="entry name" value="Acyl-CoA_Synth/Transferase"/>
</dbReference>
<dbReference type="Gene3D" id="3.30.1490.20">
    <property type="entry name" value="ATP-grasp fold, A domain"/>
    <property type="match status" value="1"/>
</dbReference>
<keyword evidence="3" id="KW-0067">ATP-binding</keyword>
<keyword evidence="6" id="KW-1185">Reference proteome</keyword>
<dbReference type="Proteomes" id="UP000003100">
    <property type="component" value="Unassembled WGS sequence"/>
</dbReference>
<dbReference type="Pfam" id="PF13549">
    <property type="entry name" value="ATP-grasp_5"/>
    <property type="match status" value="1"/>
</dbReference>
<evidence type="ECO:0000256" key="1">
    <source>
        <dbReference type="ARBA" id="ARBA00022598"/>
    </source>
</evidence>
<keyword evidence="1" id="KW-0436">Ligase</keyword>
<evidence type="ECO:0000313" key="5">
    <source>
        <dbReference type="EMBL" id="EEG48613.1"/>
    </source>
</evidence>
<dbReference type="HOGENOM" id="CLU_1386742_0_0_9"/>
<dbReference type="GO" id="GO:0016874">
    <property type="term" value="F:ligase activity"/>
    <property type="evidence" value="ECO:0007669"/>
    <property type="project" value="UniProtKB-KW"/>
</dbReference>
<dbReference type="PANTHER" id="PTHR43334">
    <property type="entry name" value="ACETATE--COA LIGASE [ADP-FORMING]"/>
    <property type="match status" value="1"/>
</dbReference>
<comment type="similarity">
    <text evidence="4">In the N-terminal section; belongs to the acetate CoA ligase alpha subunit family.</text>
</comment>
<sequence>IARSTDEIKEAVKGMKYPLALKINSSEILHKTEAGGVKLRIQNEEEAVAAYDEIMANVARTNPGKKTDGILVQEMAASGVEIIIGVTNDKQFGPMLLVGLGGIYVEVFKDAALYPVPLNKGEAMNMLKSLKSYKMLTGYRGSAPCDLDALTDMMVKIANYAYEHKDEIKEMDLNPVFVYPEGQGVCAVDALIVKYK</sequence>
<reference evidence="5 6" key="1">
    <citation type="submission" date="2009-01" db="EMBL/GenBank/DDBJ databases">
        <authorList>
            <person name="Fulton L."/>
            <person name="Clifton S."/>
            <person name="Fulton B."/>
            <person name="Xu J."/>
            <person name="Minx P."/>
            <person name="Pepin K.H."/>
            <person name="Johnson M."/>
            <person name="Bhonagiri V."/>
            <person name="Nash W.E."/>
            <person name="Mardis E.R."/>
            <person name="Wilson R.K."/>
        </authorList>
    </citation>
    <scope>NUCLEOTIDE SEQUENCE [LARGE SCALE GENOMIC DNA]</scope>
    <source>
        <strain evidence="6">DSM 10507 / JCM 14656 / S5a33</strain>
    </source>
</reference>
<proteinExistence type="inferred from homology"/>
<dbReference type="AlphaFoldDB" id="C0CNP0"/>
<dbReference type="GO" id="GO:0005524">
    <property type="term" value="F:ATP binding"/>
    <property type="evidence" value="ECO:0007669"/>
    <property type="project" value="UniProtKB-KW"/>
</dbReference>